<protein>
    <submittedName>
        <fullName evidence="1">Glycosyltransferase family protein</fullName>
    </submittedName>
</protein>
<dbReference type="PANTHER" id="PTHR21015">
    <property type="entry name" value="UDP-N-ACETYLGLUCOSAMINE--N-ACETYLMURAMYL-(PENTAPEPTIDE) PYROPHOSPHORYL-UNDECAPRENOL N-ACETYLGLUCOSAMINE TRANSFERASE 1"/>
    <property type="match status" value="1"/>
</dbReference>
<accession>A0AAJ1IFY4</accession>
<dbReference type="Pfam" id="PF13528">
    <property type="entry name" value="Glyco_trans_1_3"/>
    <property type="match status" value="1"/>
</dbReference>
<evidence type="ECO:0000313" key="1">
    <source>
        <dbReference type="EMBL" id="MDC7226635.1"/>
    </source>
</evidence>
<sequence length="355" mass="40101">MNEKKKIIAFGVAGEGRGHAARAIALSEILQDYFDIFIFAPSSISDFLSSKLYNIEIIEIPGINFHKENHVIKYHKTLMKNLTNIGRVHPEVKKITELMRNIGVDAVVSDFEPYTAIAASFLNLPVLNLNHPGVVLRYFSLKPDALAARLAARIMMPSGTQELICSFYGGDIGPIIRKEIKSKEPFRGNYYVIYTKEESRTAVLKALECFPDVNFRVFPNQQEDFTEALIGCKGVISSSGHQMLSEALYLRKPILAFPQKMQFEQRLNAIMLERSGRGLHGDINHIERSLQEFIEAIDSFPMSPATHDHFLFTDFTQAAANCIRNFVIQNDPAYTTKQIGGFKYRKNRPVQVKPA</sequence>
<name>A0AAJ1IFY4_9SPIO</name>
<reference evidence="1 2" key="1">
    <citation type="submission" date="2022-12" db="EMBL/GenBank/DDBJ databases">
        <title>Metagenome assembled genome from gulf of manar.</title>
        <authorList>
            <person name="Kohli P."/>
            <person name="Pk S."/>
            <person name="Venkata Ramana C."/>
            <person name="Sasikala C."/>
        </authorList>
    </citation>
    <scope>NUCLEOTIDE SEQUENCE [LARGE SCALE GENOMIC DNA]</scope>
    <source>
        <strain evidence="1">JB008</strain>
    </source>
</reference>
<dbReference type="PANTHER" id="PTHR21015:SF22">
    <property type="entry name" value="GLYCOSYLTRANSFERASE"/>
    <property type="match status" value="1"/>
</dbReference>
<dbReference type="GO" id="GO:0016757">
    <property type="term" value="F:glycosyltransferase activity"/>
    <property type="evidence" value="ECO:0007669"/>
    <property type="project" value="TreeGrafter"/>
</dbReference>
<dbReference type="Gene3D" id="3.40.50.2000">
    <property type="entry name" value="Glycogen Phosphorylase B"/>
    <property type="match status" value="1"/>
</dbReference>
<proteinExistence type="predicted"/>
<dbReference type="SUPFAM" id="SSF53756">
    <property type="entry name" value="UDP-Glycosyltransferase/glycogen phosphorylase"/>
    <property type="match status" value="1"/>
</dbReference>
<dbReference type="EMBL" id="JAQQAL010000015">
    <property type="protein sequence ID" value="MDC7226635.1"/>
    <property type="molecule type" value="Genomic_DNA"/>
</dbReference>
<dbReference type="AlphaFoldDB" id="A0AAJ1IFY4"/>
<organism evidence="1 2">
    <name type="scientific">Candidatus Thalassospirochaeta sargassi</name>
    <dbReference type="NCBI Taxonomy" id="3119039"/>
    <lineage>
        <taxon>Bacteria</taxon>
        <taxon>Pseudomonadati</taxon>
        <taxon>Spirochaetota</taxon>
        <taxon>Spirochaetia</taxon>
        <taxon>Spirochaetales</taxon>
        <taxon>Spirochaetaceae</taxon>
        <taxon>Candidatus Thalassospirochaeta</taxon>
    </lineage>
</organism>
<dbReference type="Proteomes" id="UP001221217">
    <property type="component" value="Unassembled WGS sequence"/>
</dbReference>
<evidence type="ECO:0000313" key="2">
    <source>
        <dbReference type="Proteomes" id="UP001221217"/>
    </source>
</evidence>
<comment type="caution">
    <text evidence="1">The sequence shown here is derived from an EMBL/GenBank/DDBJ whole genome shotgun (WGS) entry which is preliminary data.</text>
</comment>
<gene>
    <name evidence="1" type="ORF">PQJ61_07705</name>
</gene>